<dbReference type="EMBL" id="CAUYUJ010014147">
    <property type="protein sequence ID" value="CAK0837370.1"/>
    <property type="molecule type" value="Genomic_DNA"/>
</dbReference>
<feature type="region of interest" description="Disordered" evidence="1">
    <location>
        <begin position="1"/>
        <end position="20"/>
    </location>
</feature>
<proteinExistence type="predicted"/>
<feature type="compositionally biased region" description="Polar residues" evidence="1">
    <location>
        <begin position="99"/>
        <end position="108"/>
    </location>
</feature>
<sequence>MVFAEKKCTRSSDAKPRQARRVAACPRCHAGRAGWPAALRRCTHGLGGLEMSTSTPPILVLVSTSKPAAGLVRAVFSPAAVRQAVRGGRDLYSGGQMHKQPSTRNPTLRPQGVQFLPSLGPE</sequence>
<dbReference type="Proteomes" id="UP001189429">
    <property type="component" value="Unassembled WGS sequence"/>
</dbReference>
<comment type="caution">
    <text evidence="2">The sequence shown here is derived from an EMBL/GenBank/DDBJ whole genome shotgun (WGS) entry which is preliminary data.</text>
</comment>
<feature type="compositionally biased region" description="Basic and acidic residues" evidence="1">
    <location>
        <begin position="1"/>
        <end position="16"/>
    </location>
</feature>
<feature type="region of interest" description="Disordered" evidence="1">
    <location>
        <begin position="90"/>
        <end position="122"/>
    </location>
</feature>
<organism evidence="2 3">
    <name type="scientific">Prorocentrum cordatum</name>
    <dbReference type="NCBI Taxonomy" id="2364126"/>
    <lineage>
        <taxon>Eukaryota</taxon>
        <taxon>Sar</taxon>
        <taxon>Alveolata</taxon>
        <taxon>Dinophyceae</taxon>
        <taxon>Prorocentrales</taxon>
        <taxon>Prorocentraceae</taxon>
        <taxon>Prorocentrum</taxon>
    </lineage>
</organism>
<protein>
    <submittedName>
        <fullName evidence="2">Uncharacterized protein</fullName>
    </submittedName>
</protein>
<gene>
    <name evidence="2" type="ORF">PCOR1329_LOCUS33580</name>
</gene>
<evidence type="ECO:0000313" key="3">
    <source>
        <dbReference type="Proteomes" id="UP001189429"/>
    </source>
</evidence>
<name>A0ABN9SXQ8_9DINO</name>
<evidence type="ECO:0000256" key="1">
    <source>
        <dbReference type="SAM" id="MobiDB-lite"/>
    </source>
</evidence>
<reference evidence="2" key="1">
    <citation type="submission" date="2023-10" db="EMBL/GenBank/DDBJ databases">
        <authorList>
            <person name="Chen Y."/>
            <person name="Shah S."/>
            <person name="Dougan E. K."/>
            <person name="Thang M."/>
            <person name="Chan C."/>
        </authorList>
    </citation>
    <scope>NUCLEOTIDE SEQUENCE [LARGE SCALE GENOMIC DNA]</scope>
</reference>
<evidence type="ECO:0000313" key="2">
    <source>
        <dbReference type="EMBL" id="CAK0837370.1"/>
    </source>
</evidence>
<keyword evidence="3" id="KW-1185">Reference proteome</keyword>
<accession>A0ABN9SXQ8</accession>